<evidence type="ECO:0000313" key="6">
    <source>
        <dbReference type="Proteomes" id="UP000031552"/>
    </source>
</evidence>
<dbReference type="eggNOG" id="COG2183">
    <property type="taxonomic scope" value="Bacteria"/>
</dbReference>
<dbReference type="Gene3D" id="3.30.420.140">
    <property type="entry name" value="YqgF/RNase H-like domain"/>
    <property type="match status" value="1"/>
</dbReference>
<dbReference type="PANTHER" id="PTHR10724">
    <property type="entry name" value="30S RIBOSOMAL PROTEIN S1"/>
    <property type="match status" value="1"/>
</dbReference>
<dbReference type="Pfam" id="PF00575">
    <property type="entry name" value="S1"/>
    <property type="match status" value="1"/>
</dbReference>
<gene>
    <name evidence="5" type="ORF">CSEC_0458</name>
</gene>
<dbReference type="Gene3D" id="1.10.10.650">
    <property type="entry name" value="RuvA domain 2-like"/>
    <property type="match status" value="1"/>
</dbReference>
<evidence type="ECO:0000256" key="3">
    <source>
        <dbReference type="SAM" id="MobiDB-lite"/>
    </source>
</evidence>
<evidence type="ECO:0000256" key="1">
    <source>
        <dbReference type="ARBA" id="ARBA00022763"/>
    </source>
</evidence>
<dbReference type="Gene3D" id="1.10.3500.10">
    <property type="entry name" value="Tex N-terminal region-like"/>
    <property type="match status" value="1"/>
</dbReference>
<dbReference type="SUPFAM" id="SSF47781">
    <property type="entry name" value="RuvA domain 2-like"/>
    <property type="match status" value="2"/>
</dbReference>
<evidence type="ECO:0000313" key="5">
    <source>
        <dbReference type="EMBL" id="CDR33295.1"/>
    </source>
</evidence>
<dbReference type="EMBL" id="CCEJ010000003">
    <property type="protein sequence ID" value="CDR33295.1"/>
    <property type="molecule type" value="Genomic_DNA"/>
</dbReference>
<dbReference type="SUPFAM" id="SSF158832">
    <property type="entry name" value="Tex N-terminal region-like"/>
    <property type="match status" value="1"/>
</dbReference>
<dbReference type="InterPro" id="IPR044146">
    <property type="entry name" value="S1_Tex"/>
</dbReference>
<organism evidence="5 6">
    <name type="scientific">Candidatus Criblamydia sequanensis CRIB-18</name>
    <dbReference type="NCBI Taxonomy" id="1437425"/>
    <lineage>
        <taxon>Bacteria</taxon>
        <taxon>Pseudomonadati</taxon>
        <taxon>Chlamydiota</taxon>
        <taxon>Chlamydiia</taxon>
        <taxon>Parachlamydiales</taxon>
        <taxon>Candidatus Criblamydiaceae</taxon>
        <taxon>Candidatus Criblamydia</taxon>
    </lineage>
</organism>
<dbReference type="Pfam" id="PF12836">
    <property type="entry name" value="HHH_3"/>
    <property type="match status" value="1"/>
</dbReference>
<evidence type="ECO:0000256" key="2">
    <source>
        <dbReference type="ARBA" id="ARBA00023204"/>
    </source>
</evidence>
<dbReference type="GO" id="GO:0003735">
    <property type="term" value="F:structural constituent of ribosome"/>
    <property type="evidence" value="ECO:0007669"/>
    <property type="project" value="TreeGrafter"/>
</dbReference>
<dbReference type="FunFam" id="1.10.150.310:FF:000001">
    <property type="entry name" value="RNA-binding transcriptional accessory protein"/>
    <property type="match status" value="1"/>
</dbReference>
<dbReference type="FunFam" id="3.30.420.140:FF:000001">
    <property type="entry name" value="RNA-binding transcriptional accessory protein"/>
    <property type="match status" value="1"/>
</dbReference>
<dbReference type="InterPro" id="IPR012340">
    <property type="entry name" value="NA-bd_OB-fold"/>
</dbReference>
<reference evidence="5" key="1">
    <citation type="submission" date="2013-12" db="EMBL/GenBank/DDBJ databases">
        <authorList>
            <person name="Linke B."/>
        </authorList>
    </citation>
    <scope>NUCLEOTIDE SEQUENCE [LARGE SCALE GENOMIC DNA]</scope>
    <source>
        <strain evidence="5">CRIB-18</strain>
    </source>
</reference>
<dbReference type="InterPro" id="IPR055179">
    <property type="entry name" value="Tex-like_central_region"/>
</dbReference>
<feature type="region of interest" description="Disordered" evidence="3">
    <location>
        <begin position="722"/>
        <end position="754"/>
    </location>
</feature>
<dbReference type="SMART" id="SM00316">
    <property type="entry name" value="S1"/>
    <property type="match status" value="1"/>
</dbReference>
<dbReference type="GO" id="GO:0005737">
    <property type="term" value="C:cytoplasm"/>
    <property type="evidence" value="ECO:0007669"/>
    <property type="project" value="UniProtKB-ARBA"/>
</dbReference>
<dbReference type="Proteomes" id="UP000031552">
    <property type="component" value="Unassembled WGS sequence"/>
</dbReference>
<dbReference type="Gene3D" id="1.10.150.310">
    <property type="entry name" value="Tex RuvX-like domain-like"/>
    <property type="match status" value="1"/>
</dbReference>
<dbReference type="InterPro" id="IPR010994">
    <property type="entry name" value="RuvA_2-like"/>
</dbReference>
<dbReference type="CDD" id="cd05685">
    <property type="entry name" value="S1_Tex"/>
    <property type="match status" value="1"/>
</dbReference>
<dbReference type="InterPro" id="IPR003029">
    <property type="entry name" value="S1_domain"/>
</dbReference>
<dbReference type="STRING" id="1437425.CSEC_0458"/>
<dbReference type="InterPro" id="IPR012337">
    <property type="entry name" value="RNaseH-like_sf"/>
</dbReference>
<keyword evidence="6" id="KW-1185">Reference proteome</keyword>
<dbReference type="InterPro" id="IPR003583">
    <property type="entry name" value="Hlx-hairpin-Hlx_DNA-bd_motif"/>
</dbReference>
<dbReference type="GO" id="GO:0003729">
    <property type="term" value="F:mRNA binding"/>
    <property type="evidence" value="ECO:0007669"/>
    <property type="project" value="UniProtKB-ARBA"/>
</dbReference>
<dbReference type="Pfam" id="PF16921">
    <property type="entry name" value="Tex_YqgF"/>
    <property type="match status" value="1"/>
</dbReference>
<dbReference type="Pfam" id="PF17674">
    <property type="entry name" value="HHH_9"/>
    <property type="match status" value="1"/>
</dbReference>
<dbReference type="SUPFAM" id="SSF50249">
    <property type="entry name" value="Nucleic acid-binding proteins"/>
    <property type="match status" value="1"/>
</dbReference>
<feature type="compositionally biased region" description="Low complexity" evidence="3">
    <location>
        <begin position="739"/>
        <end position="748"/>
    </location>
</feature>
<dbReference type="PANTHER" id="PTHR10724:SF10">
    <property type="entry name" value="S1 RNA-BINDING DOMAIN-CONTAINING PROTEIN 1"/>
    <property type="match status" value="1"/>
</dbReference>
<keyword evidence="1" id="KW-0227">DNA damage</keyword>
<accession>A0A090D0F2</accession>
<dbReference type="GO" id="GO:0003677">
    <property type="term" value="F:DNA binding"/>
    <property type="evidence" value="ECO:0007669"/>
    <property type="project" value="InterPro"/>
</dbReference>
<dbReference type="RefSeq" id="WP_237559197.1">
    <property type="nucleotide sequence ID" value="NZ_CCEJ010000003.1"/>
</dbReference>
<dbReference type="InterPro" id="IPR018974">
    <property type="entry name" value="Tex-like_N"/>
</dbReference>
<dbReference type="InterPro" id="IPR006641">
    <property type="entry name" value="YqgF/RNaseH-like_dom"/>
</dbReference>
<name>A0A090D0F2_9BACT</name>
<proteinExistence type="predicted"/>
<protein>
    <recommendedName>
        <fullName evidence="4">S1 motif domain-containing protein</fullName>
    </recommendedName>
</protein>
<dbReference type="FunFam" id="2.40.50.140:FF:000051">
    <property type="entry name" value="RNA-binding transcriptional accessory protein"/>
    <property type="match status" value="1"/>
</dbReference>
<dbReference type="InterPro" id="IPR032639">
    <property type="entry name" value="Tex_YqgF"/>
</dbReference>
<dbReference type="SMART" id="SM00278">
    <property type="entry name" value="HhH1"/>
    <property type="match status" value="2"/>
</dbReference>
<dbReference type="FunFam" id="1.10.10.650:FF:000001">
    <property type="entry name" value="S1 RNA-binding domain 1"/>
    <property type="match status" value="1"/>
</dbReference>
<comment type="caution">
    <text evidence="5">The sequence shown here is derived from an EMBL/GenBank/DDBJ whole genome shotgun (WGS) entry which is preliminary data.</text>
</comment>
<dbReference type="SMART" id="SM00732">
    <property type="entry name" value="YqgFc"/>
    <property type="match status" value="1"/>
</dbReference>
<dbReference type="InterPro" id="IPR050437">
    <property type="entry name" value="Ribos_protein_bS1-like"/>
</dbReference>
<dbReference type="InterPro" id="IPR041692">
    <property type="entry name" value="HHH_9"/>
</dbReference>
<dbReference type="Pfam" id="PF09371">
    <property type="entry name" value="Tex_N"/>
    <property type="match status" value="1"/>
</dbReference>
<dbReference type="GO" id="GO:0006412">
    <property type="term" value="P:translation"/>
    <property type="evidence" value="ECO:0007669"/>
    <property type="project" value="TreeGrafter"/>
</dbReference>
<dbReference type="PROSITE" id="PS50126">
    <property type="entry name" value="S1"/>
    <property type="match status" value="1"/>
</dbReference>
<sequence>MAFELETVEKKMIEELSSELKISKISFASVLKLLKEGNTIPFIARYRKEATGNLDEVVIRAIDEKSRYFMEVEERRKTILESIEGQGKLTEELKKAILECKTKNGLEDLYLPYKPKRRTRAMIAREKGLLGLAMRIWELPNEGHPLKEAESYISVENEVDSAEKALSLARDIVAELFSELPLLREELRQFFFDTGVVSSKIIEGKEQEGIKFKDYYDFKEKVSKIPSHRFLAIRRGEKENILDYNILIEEEEIFNKMLNLQKWHLKSPFSEEYRQAAKDGFKRLMMPGIETDVRVELKQKSDRAAVDVFAENLKHLLMSSPFGSKKVLGIDPGLRTGCKLVAIDATGAFLENETLYLTQGEEAKKRAKLTLLKFIKQYEPEAIAIGNGTAGRETETFVKEVLAQNNLKDIIVVSVNESGASVYSASENAREEFPDLDLTVRGSISIGRRLQDPLAELVKIDPKAIGVGQYQHDVFQPLLQEQLSHVVESCVNKVGVELNTASVELLSYVSGIGPSMAKKIVSHRTAQGAFKSRTDLLKISGFGQKTFEQAAGFLRIHGGNNPLDASQVHPERYDVVEAIAKDLNVPLTNLIGNDKLLTQINLKKFINKDLGELTLLDIIEELKKPGRDPRNAFERPIFRDDILEMKDLKPGMILEGIVTNVTEFGAFVDIGVHQDGLVHVSHLSDRFIKNPREVVTPGQKVKVKVLEVDIPRKRISLTCRLNEREAPATPKNTKDAKAAKPGGKPFFKSPFDSL</sequence>
<dbReference type="InterPro" id="IPR023323">
    <property type="entry name" value="Tex-like_dom_sf"/>
</dbReference>
<dbReference type="AlphaFoldDB" id="A0A090D0F2"/>
<dbReference type="Pfam" id="PF22706">
    <property type="entry name" value="Tex_central_region"/>
    <property type="match status" value="1"/>
</dbReference>
<dbReference type="InterPro" id="IPR037027">
    <property type="entry name" value="YqgF/RNaseH-like_dom_sf"/>
</dbReference>
<dbReference type="GO" id="GO:0006281">
    <property type="term" value="P:DNA repair"/>
    <property type="evidence" value="ECO:0007669"/>
    <property type="project" value="UniProtKB-KW"/>
</dbReference>
<dbReference type="Gene3D" id="2.40.50.140">
    <property type="entry name" value="Nucleic acid-binding proteins"/>
    <property type="match status" value="1"/>
</dbReference>
<reference evidence="5" key="2">
    <citation type="submission" date="2014-09" db="EMBL/GenBank/DDBJ databases">
        <title>Criblamydia sequanensis harbors a mega-plasmid encoding arsenite resistance.</title>
        <authorList>
            <person name="Bertelli C."/>
            <person name="Goesmann A."/>
            <person name="Greub G."/>
        </authorList>
    </citation>
    <scope>NUCLEOTIDE SEQUENCE [LARGE SCALE GENOMIC DNA]</scope>
    <source>
        <strain evidence="5">CRIB-18</strain>
    </source>
</reference>
<feature type="domain" description="S1 motif" evidence="4">
    <location>
        <begin position="651"/>
        <end position="720"/>
    </location>
</feature>
<keyword evidence="2" id="KW-0234">DNA repair</keyword>
<evidence type="ECO:0000259" key="4">
    <source>
        <dbReference type="PROSITE" id="PS50126"/>
    </source>
</evidence>
<dbReference type="SUPFAM" id="SSF53098">
    <property type="entry name" value="Ribonuclease H-like"/>
    <property type="match status" value="1"/>
</dbReference>
<feature type="compositionally biased region" description="Basic and acidic residues" evidence="3">
    <location>
        <begin position="722"/>
        <end position="738"/>
    </location>
</feature>
<dbReference type="InterPro" id="IPR023319">
    <property type="entry name" value="Tex-like_HTH_dom_sf"/>
</dbReference>